<protein>
    <submittedName>
        <fullName evidence="3">MFS transporter</fullName>
    </submittedName>
</protein>
<organism evidence="3 4">
    <name type="scientific">Saccharolobus caldissimus</name>
    <dbReference type="NCBI Taxonomy" id="1702097"/>
    <lineage>
        <taxon>Archaea</taxon>
        <taxon>Thermoproteota</taxon>
        <taxon>Thermoprotei</taxon>
        <taxon>Sulfolobales</taxon>
        <taxon>Sulfolobaceae</taxon>
        <taxon>Saccharolobus</taxon>
    </lineage>
</organism>
<feature type="transmembrane region" description="Helical" evidence="1">
    <location>
        <begin position="95"/>
        <end position="113"/>
    </location>
</feature>
<keyword evidence="4" id="KW-1185">Reference proteome</keyword>
<dbReference type="SUPFAM" id="SSF103473">
    <property type="entry name" value="MFS general substrate transporter"/>
    <property type="match status" value="1"/>
</dbReference>
<dbReference type="GO" id="GO:0022857">
    <property type="term" value="F:transmembrane transporter activity"/>
    <property type="evidence" value="ECO:0007669"/>
    <property type="project" value="InterPro"/>
</dbReference>
<proteinExistence type="predicted"/>
<dbReference type="InterPro" id="IPR052952">
    <property type="entry name" value="MFS-Transporter"/>
</dbReference>
<keyword evidence="1" id="KW-0812">Transmembrane</keyword>
<accession>A0AAQ4CQ96</accession>
<dbReference type="KEGG" id="scas:SACC_09940"/>
<dbReference type="InterPro" id="IPR011701">
    <property type="entry name" value="MFS"/>
</dbReference>
<dbReference type="PROSITE" id="PS50850">
    <property type="entry name" value="MFS"/>
    <property type="match status" value="1"/>
</dbReference>
<feature type="transmembrane region" description="Helical" evidence="1">
    <location>
        <begin position="69"/>
        <end position="89"/>
    </location>
</feature>
<feature type="transmembrane region" description="Helical" evidence="1">
    <location>
        <begin position="327"/>
        <end position="345"/>
    </location>
</feature>
<feature type="transmembrane region" description="Helical" evidence="1">
    <location>
        <begin position="234"/>
        <end position="257"/>
    </location>
</feature>
<dbReference type="PANTHER" id="PTHR23527:SF1">
    <property type="entry name" value="BLL3282 PROTEIN"/>
    <property type="match status" value="1"/>
</dbReference>
<dbReference type="InterPro" id="IPR020846">
    <property type="entry name" value="MFS_dom"/>
</dbReference>
<evidence type="ECO:0000313" key="4">
    <source>
        <dbReference type="Proteomes" id="UP001319921"/>
    </source>
</evidence>
<name>A0AAQ4CQ96_9CREN</name>
<reference evidence="3 4" key="1">
    <citation type="journal article" date="2022" name="Microbiol. Resour. Announc.">
        <title>Complete Genome Sequence of the Hyperthermophilic and Acidophilic Archaeon Saccharolobus caldissimus Strain HS-3T.</title>
        <authorList>
            <person name="Sakai H.D."/>
            <person name="Kurosawa N."/>
        </authorList>
    </citation>
    <scope>NUCLEOTIDE SEQUENCE [LARGE SCALE GENOMIC DNA]</scope>
    <source>
        <strain evidence="3 4">JCM32116</strain>
    </source>
</reference>
<sequence length="376" mass="42111">MRGKVIIFLSSSSFFLSYFSRVMWSIVAPFSSLKTTVTEDSTIFALFFLGYIIVQMPAGFLSDYVGVKFLLFSSLIGISFTSFISVYFPSIVVEYLTSFFMGFSAGWIYPITVKLISVTFSGKSLPIAMSIYSLAWPSSIIASGLIIPFLAIRFNWRSPFYLVSLISLFLAFLSLIYIPSIRVSGQKIFNIKSVISNKNSIFIAIGGFLFFLSYWILVLYLYKYLLNLIHDAYLAGLVYSFTALSGLFSTLLAGYIINFIGVKKTFLFFVSLYALSIISISFTSSIIIISISALLIGFFRFIITPAHSTALAIIGREKSGSLTGFSNFFWQSSGIFGSILAPILINLFSYTYLWLFVGILPLISLVFYLNIEFYNS</sequence>
<feature type="transmembrane region" description="Helical" evidence="1">
    <location>
        <begin position="41"/>
        <end position="62"/>
    </location>
</feature>
<feature type="transmembrane region" description="Helical" evidence="1">
    <location>
        <begin position="201"/>
        <end position="222"/>
    </location>
</feature>
<dbReference type="RefSeq" id="WP_229571930.1">
    <property type="nucleotide sequence ID" value="NZ_AP025226.1"/>
</dbReference>
<feature type="domain" description="Major facilitator superfamily (MFS) profile" evidence="2">
    <location>
        <begin position="1"/>
        <end position="376"/>
    </location>
</feature>
<dbReference type="PANTHER" id="PTHR23527">
    <property type="entry name" value="BLL3282 PROTEIN"/>
    <property type="match status" value="1"/>
</dbReference>
<evidence type="ECO:0000259" key="2">
    <source>
        <dbReference type="PROSITE" id="PS50850"/>
    </source>
</evidence>
<feature type="transmembrane region" description="Helical" evidence="1">
    <location>
        <begin position="134"/>
        <end position="154"/>
    </location>
</feature>
<keyword evidence="1" id="KW-0472">Membrane</keyword>
<feature type="transmembrane region" description="Helical" evidence="1">
    <location>
        <begin position="295"/>
        <end position="315"/>
    </location>
</feature>
<feature type="transmembrane region" description="Helical" evidence="1">
    <location>
        <begin position="351"/>
        <end position="371"/>
    </location>
</feature>
<feature type="transmembrane region" description="Helical" evidence="1">
    <location>
        <begin position="266"/>
        <end position="289"/>
    </location>
</feature>
<dbReference type="Pfam" id="PF07690">
    <property type="entry name" value="MFS_1"/>
    <property type="match status" value="1"/>
</dbReference>
<evidence type="ECO:0000256" key="1">
    <source>
        <dbReference type="SAM" id="Phobius"/>
    </source>
</evidence>
<keyword evidence="1" id="KW-1133">Transmembrane helix</keyword>
<dbReference type="InterPro" id="IPR036259">
    <property type="entry name" value="MFS_trans_sf"/>
</dbReference>
<dbReference type="EMBL" id="AP025226">
    <property type="protein sequence ID" value="BDB97977.1"/>
    <property type="molecule type" value="Genomic_DNA"/>
</dbReference>
<dbReference type="AlphaFoldDB" id="A0AAQ4CQ96"/>
<dbReference type="GeneID" id="68865739"/>
<gene>
    <name evidence="3" type="ORF">SACC_09940</name>
</gene>
<dbReference type="Gene3D" id="1.20.1250.20">
    <property type="entry name" value="MFS general substrate transporter like domains"/>
    <property type="match status" value="2"/>
</dbReference>
<evidence type="ECO:0000313" key="3">
    <source>
        <dbReference type="EMBL" id="BDB97977.1"/>
    </source>
</evidence>
<dbReference type="Proteomes" id="UP001319921">
    <property type="component" value="Chromosome"/>
</dbReference>
<feature type="transmembrane region" description="Helical" evidence="1">
    <location>
        <begin position="160"/>
        <end position="180"/>
    </location>
</feature>